<organism evidence="1 2">
    <name type="scientific">Racocetra persica</name>
    <dbReference type="NCBI Taxonomy" id="160502"/>
    <lineage>
        <taxon>Eukaryota</taxon>
        <taxon>Fungi</taxon>
        <taxon>Fungi incertae sedis</taxon>
        <taxon>Mucoromycota</taxon>
        <taxon>Glomeromycotina</taxon>
        <taxon>Glomeromycetes</taxon>
        <taxon>Diversisporales</taxon>
        <taxon>Gigasporaceae</taxon>
        <taxon>Racocetra</taxon>
    </lineage>
</organism>
<feature type="non-terminal residue" evidence="1">
    <location>
        <position position="1"/>
    </location>
</feature>
<name>A0ACA9PF32_9GLOM</name>
<dbReference type="EMBL" id="CAJVQC010019698">
    <property type="protein sequence ID" value="CAG8703068.1"/>
    <property type="molecule type" value="Genomic_DNA"/>
</dbReference>
<gene>
    <name evidence="1" type="ORF">RPERSI_LOCUS10116</name>
</gene>
<sequence length="368" mass="42918">KKSTNFHEVIEFIPYNRFQNIKRIGEGGYGIVESAEWLDGRIICWNNDIKDWDRFNKKTIVIKTLHKSENLNKEFFQEIDAHFKLAEEAYVTKCYGITQNPETKNYGIVISYASSGCLRKYLTDHKFIDWSTKLYIVIHITGGLERIHKAGLVHHDLHVGNILVNFNNNEWTQTKIPEYLTWVDTNHAQIADLGLCRSANKKEEDESHGVIYYLAPEVLQGKPYTQAADVYAFGILFNVIASGKPPFSGDRHNQEAFIAKVVEEHYRLDIPAHVPNFIREIINNCWKHDPQERPKADYLNNTLYKYWLDFYEKKDNEITRKCKESDEEAKAPTYRIILMLDTIVALRSWVENYKMVSPNAKPENILIK</sequence>
<keyword evidence="2" id="KW-1185">Reference proteome</keyword>
<reference evidence="1" key="1">
    <citation type="submission" date="2021-06" db="EMBL/GenBank/DDBJ databases">
        <authorList>
            <person name="Kallberg Y."/>
            <person name="Tangrot J."/>
            <person name="Rosling A."/>
        </authorList>
    </citation>
    <scope>NUCLEOTIDE SEQUENCE</scope>
    <source>
        <strain evidence="1">MA461A</strain>
    </source>
</reference>
<feature type="non-terminal residue" evidence="1">
    <location>
        <position position="368"/>
    </location>
</feature>
<evidence type="ECO:0000313" key="2">
    <source>
        <dbReference type="Proteomes" id="UP000789920"/>
    </source>
</evidence>
<comment type="caution">
    <text evidence="1">The sequence shown here is derived from an EMBL/GenBank/DDBJ whole genome shotgun (WGS) entry which is preliminary data.</text>
</comment>
<dbReference type="Proteomes" id="UP000789920">
    <property type="component" value="Unassembled WGS sequence"/>
</dbReference>
<accession>A0ACA9PF32</accession>
<protein>
    <submittedName>
        <fullName evidence="1">2825_t:CDS:1</fullName>
    </submittedName>
</protein>
<evidence type="ECO:0000313" key="1">
    <source>
        <dbReference type="EMBL" id="CAG8703068.1"/>
    </source>
</evidence>
<proteinExistence type="predicted"/>